<dbReference type="Proteomes" id="UP000019473">
    <property type="component" value="Unassembled WGS sequence"/>
</dbReference>
<comment type="caution">
    <text evidence="1">The sequence shown here is derived from an EMBL/GenBank/DDBJ whole genome shotgun (WGS) entry which is preliminary data.</text>
</comment>
<protein>
    <submittedName>
        <fullName evidence="1">Uncharacterized protein</fullName>
    </submittedName>
</protein>
<proteinExistence type="predicted"/>
<accession>W9VXM5</accession>
<evidence type="ECO:0000313" key="2">
    <source>
        <dbReference type="Proteomes" id="UP000019473"/>
    </source>
</evidence>
<dbReference type="EMBL" id="AMGW01000005">
    <property type="protein sequence ID" value="EXJ57455.1"/>
    <property type="molecule type" value="Genomic_DNA"/>
</dbReference>
<dbReference type="GeneID" id="19182374"/>
<evidence type="ECO:0000313" key="1">
    <source>
        <dbReference type="EMBL" id="EXJ57455.1"/>
    </source>
</evidence>
<sequence length="213" mass="24398">MAYLALSTAMWSSAKDYRDDCRSQNETNGHVSQSCVEVLRAALSPPMGLGMFISKPEADDRSINKRDGMDAADHTDVLTLRNFLVLRTALAVCFTCQFIMVACLSTLVYRGIQHGYFWYLDTRQHSASVLPSREETSVTLRSGVISMVPSVVENPVLKKRRRLERWRESQAWQRMLEEYYRLQQQTMVENLAMEKALAFWNPFAPMLARDTTS</sequence>
<dbReference type="AlphaFoldDB" id="W9VXM5"/>
<dbReference type="RefSeq" id="XP_007759989.1">
    <property type="nucleotide sequence ID" value="XM_007761799.1"/>
</dbReference>
<name>W9VXM5_9EURO</name>
<gene>
    <name evidence="1" type="ORF">A1O7_07803</name>
</gene>
<reference evidence="1 2" key="1">
    <citation type="submission" date="2013-03" db="EMBL/GenBank/DDBJ databases">
        <title>The Genome Sequence of Cladophialophora yegresii CBS 114405.</title>
        <authorList>
            <consortium name="The Broad Institute Genomics Platform"/>
            <person name="Cuomo C."/>
            <person name="de Hoog S."/>
            <person name="Gorbushina A."/>
            <person name="Walker B."/>
            <person name="Young S.K."/>
            <person name="Zeng Q."/>
            <person name="Gargeya S."/>
            <person name="Fitzgerald M."/>
            <person name="Haas B."/>
            <person name="Abouelleil A."/>
            <person name="Allen A.W."/>
            <person name="Alvarado L."/>
            <person name="Arachchi H.M."/>
            <person name="Berlin A.M."/>
            <person name="Chapman S.B."/>
            <person name="Gainer-Dewar J."/>
            <person name="Goldberg J."/>
            <person name="Griggs A."/>
            <person name="Gujja S."/>
            <person name="Hansen M."/>
            <person name="Howarth C."/>
            <person name="Imamovic A."/>
            <person name="Ireland A."/>
            <person name="Larimer J."/>
            <person name="McCowan C."/>
            <person name="Murphy C."/>
            <person name="Pearson M."/>
            <person name="Poon T.W."/>
            <person name="Priest M."/>
            <person name="Roberts A."/>
            <person name="Saif S."/>
            <person name="Shea T."/>
            <person name="Sisk P."/>
            <person name="Sykes S."/>
            <person name="Wortman J."/>
            <person name="Nusbaum C."/>
            <person name="Birren B."/>
        </authorList>
    </citation>
    <scope>NUCLEOTIDE SEQUENCE [LARGE SCALE GENOMIC DNA]</scope>
    <source>
        <strain evidence="1 2">CBS 114405</strain>
    </source>
</reference>
<dbReference type="OrthoDB" id="4161729at2759"/>
<keyword evidence="2" id="KW-1185">Reference proteome</keyword>
<organism evidence="1 2">
    <name type="scientific">Cladophialophora yegresii CBS 114405</name>
    <dbReference type="NCBI Taxonomy" id="1182544"/>
    <lineage>
        <taxon>Eukaryota</taxon>
        <taxon>Fungi</taxon>
        <taxon>Dikarya</taxon>
        <taxon>Ascomycota</taxon>
        <taxon>Pezizomycotina</taxon>
        <taxon>Eurotiomycetes</taxon>
        <taxon>Chaetothyriomycetidae</taxon>
        <taxon>Chaetothyriales</taxon>
        <taxon>Herpotrichiellaceae</taxon>
        <taxon>Cladophialophora</taxon>
    </lineage>
</organism>
<dbReference type="HOGENOM" id="CLU_1294278_0_0_1"/>
<dbReference type="VEuPathDB" id="FungiDB:A1O7_07803"/>